<evidence type="ECO:0000313" key="1">
    <source>
        <dbReference type="EMBL" id="SJZ50769.1"/>
    </source>
</evidence>
<dbReference type="Proteomes" id="UP000190423">
    <property type="component" value="Unassembled WGS sequence"/>
</dbReference>
<dbReference type="AlphaFoldDB" id="A0A1T4L7T4"/>
<evidence type="ECO:0000313" key="2">
    <source>
        <dbReference type="Proteomes" id="UP000190423"/>
    </source>
</evidence>
<name>A0A1T4L7T4_TREPO</name>
<dbReference type="EMBL" id="FUWG01000010">
    <property type="protein sequence ID" value="SJZ50769.1"/>
    <property type="molecule type" value="Genomic_DNA"/>
</dbReference>
<keyword evidence="2" id="KW-1185">Reference proteome</keyword>
<organism evidence="1 2">
    <name type="scientific">Treponema porcinum</name>
    <dbReference type="NCBI Taxonomy" id="261392"/>
    <lineage>
        <taxon>Bacteria</taxon>
        <taxon>Pseudomonadati</taxon>
        <taxon>Spirochaetota</taxon>
        <taxon>Spirochaetia</taxon>
        <taxon>Spirochaetales</taxon>
        <taxon>Treponemataceae</taxon>
        <taxon>Treponema</taxon>
    </lineage>
</organism>
<dbReference type="STRING" id="261392.SAMN02745149_01506"/>
<sequence>MRRTRLFTIALLFLAEAAFSQIVNFFTPEMHWTLKNGISLENGGDFEPATESVDLSASLDLTELYFSTGFKLMQESSDFTTESIFWPTFFSCLNMGIGTIFHINYMPDNFIETDLLFGFFAKYTPVKCFSVSANMMYLRKTARIFITDSEFVKISNDNMALALHLLFLPTEKFNIAFDFSSYSYYRYMIFFAPDFRLELSYKLSRLFAIGSEVEVQYIDMFTLSANFNSANFRCFVKMEF</sequence>
<gene>
    <name evidence="1" type="ORF">SAMN02745149_01506</name>
</gene>
<dbReference type="GeneID" id="78316796"/>
<accession>A0A1T4L7T4</accession>
<reference evidence="1 2" key="1">
    <citation type="submission" date="2017-02" db="EMBL/GenBank/DDBJ databases">
        <authorList>
            <person name="Peterson S.W."/>
        </authorList>
    </citation>
    <scope>NUCLEOTIDE SEQUENCE [LARGE SCALE GENOMIC DNA]</scope>
    <source>
        <strain evidence="1 2">ATCC BAA-908</strain>
    </source>
</reference>
<dbReference type="RefSeq" id="WP_078933412.1">
    <property type="nucleotide sequence ID" value="NZ_FUWG01000010.1"/>
</dbReference>
<proteinExistence type="predicted"/>
<protein>
    <submittedName>
        <fullName evidence="1">Uncharacterized protein</fullName>
    </submittedName>
</protein>